<gene>
    <name evidence="1" type="ORF">PIB30_016962</name>
</gene>
<proteinExistence type="predicted"/>
<accession>A0ABU6Y757</accession>
<dbReference type="EMBL" id="JASCZI010241704">
    <property type="protein sequence ID" value="MED6205376.1"/>
    <property type="molecule type" value="Genomic_DNA"/>
</dbReference>
<keyword evidence="2" id="KW-1185">Reference proteome</keyword>
<name>A0ABU6Y757_9FABA</name>
<evidence type="ECO:0000313" key="2">
    <source>
        <dbReference type="Proteomes" id="UP001341840"/>
    </source>
</evidence>
<evidence type="ECO:0000313" key="1">
    <source>
        <dbReference type="EMBL" id="MED6205376.1"/>
    </source>
</evidence>
<comment type="caution">
    <text evidence="1">The sequence shown here is derived from an EMBL/GenBank/DDBJ whole genome shotgun (WGS) entry which is preliminary data.</text>
</comment>
<organism evidence="1 2">
    <name type="scientific">Stylosanthes scabra</name>
    <dbReference type="NCBI Taxonomy" id="79078"/>
    <lineage>
        <taxon>Eukaryota</taxon>
        <taxon>Viridiplantae</taxon>
        <taxon>Streptophyta</taxon>
        <taxon>Embryophyta</taxon>
        <taxon>Tracheophyta</taxon>
        <taxon>Spermatophyta</taxon>
        <taxon>Magnoliopsida</taxon>
        <taxon>eudicotyledons</taxon>
        <taxon>Gunneridae</taxon>
        <taxon>Pentapetalae</taxon>
        <taxon>rosids</taxon>
        <taxon>fabids</taxon>
        <taxon>Fabales</taxon>
        <taxon>Fabaceae</taxon>
        <taxon>Papilionoideae</taxon>
        <taxon>50 kb inversion clade</taxon>
        <taxon>dalbergioids sensu lato</taxon>
        <taxon>Dalbergieae</taxon>
        <taxon>Pterocarpus clade</taxon>
        <taxon>Stylosanthes</taxon>
    </lineage>
</organism>
<reference evidence="1 2" key="1">
    <citation type="journal article" date="2023" name="Plants (Basel)">
        <title>Bridging the Gap: Combining Genomics and Transcriptomics Approaches to Understand Stylosanthes scabra, an Orphan Legume from the Brazilian Caatinga.</title>
        <authorList>
            <person name="Ferreira-Neto J.R.C."/>
            <person name="da Silva M.D."/>
            <person name="Binneck E."/>
            <person name="de Melo N.F."/>
            <person name="da Silva R.H."/>
            <person name="de Melo A.L.T.M."/>
            <person name="Pandolfi V."/>
            <person name="Bustamante F.O."/>
            <person name="Brasileiro-Vidal A.C."/>
            <person name="Benko-Iseppon A.M."/>
        </authorList>
    </citation>
    <scope>NUCLEOTIDE SEQUENCE [LARGE SCALE GENOMIC DNA]</scope>
    <source>
        <tissue evidence="1">Leaves</tissue>
    </source>
</reference>
<dbReference type="Proteomes" id="UP001341840">
    <property type="component" value="Unassembled WGS sequence"/>
</dbReference>
<sequence>MISPNKKNEKKEKNKRKIWKQGQWRGRPLLMVRPHDLKLPKSITIGATVAPYHLNGTLACLVRPLDGLGAPAR</sequence>
<protein>
    <submittedName>
        <fullName evidence="1">Uncharacterized protein</fullName>
    </submittedName>
</protein>